<evidence type="ECO:0000313" key="2">
    <source>
        <dbReference type="EMBL" id="ASK65284.1"/>
    </source>
</evidence>
<evidence type="ECO:0000313" key="3">
    <source>
        <dbReference type="Proteomes" id="UP000198398"/>
    </source>
</evidence>
<sequence length="165" mass="18371">MRHPLVPSLEVLGAIAVGDLSAQSFFGSNPKSEDHATPDSSSYLSNSASSRPEPILYVDRMPRRRHTDDCVIDVGFIAAWRSLNGASQGVLFPKIDEARQFIRLARRGVHTRKTFIFRAASIAMFNAKTGEDDQAIVVDAQLHNERSDGTPEWITPWRVDPIPRT</sequence>
<proteinExistence type="predicted"/>
<protein>
    <submittedName>
        <fullName evidence="2">Uncharacterized protein</fullName>
    </submittedName>
</protein>
<feature type="compositionally biased region" description="Low complexity" evidence="1">
    <location>
        <begin position="40"/>
        <end position="50"/>
    </location>
</feature>
<evidence type="ECO:0000256" key="1">
    <source>
        <dbReference type="SAM" id="MobiDB-lite"/>
    </source>
</evidence>
<feature type="region of interest" description="Disordered" evidence="1">
    <location>
        <begin position="28"/>
        <end position="50"/>
    </location>
</feature>
<dbReference type="OrthoDB" id="9856359at2"/>
<dbReference type="RefSeq" id="WP_089064526.1">
    <property type="nucleotide sequence ID" value="NZ_CP022316.1"/>
</dbReference>
<name>A0A220UAL3_9MICO</name>
<accession>A0A220UAL3</accession>
<reference evidence="3" key="1">
    <citation type="submission" date="2017-07" db="EMBL/GenBank/DDBJ databases">
        <title>Brachybacterium sp. VR2415.</title>
        <authorList>
            <person name="Tak E.J."/>
            <person name="Bae J.-W."/>
        </authorList>
    </citation>
    <scope>NUCLEOTIDE SEQUENCE [LARGE SCALE GENOMIC DNA]</scope>
    <source>
        <strain evidence="3">VR2415</strain>
    </source>
</reference>
<dbReference type="KEGG" id="brv:CFK39_04925"/>
<dbReference type="AlphaFoldDB" id="A0A220UAL3"/>
<dbReference type="EMBL" id="CP022316">
    <property type="protein sequence ID" value="ASK65284.1"/>
    <property type="molecule type" value="Genomic_DNA"/>
</dbReference>
<keyword evidence="3" id="KW-1185">Reference proteome</keyword>
<organism evidence="2 3">
    <name type="scientific">Brachybacterium avium</name>
    <dbReference type="NCBI Taxonomy" id="2017485"/>
    <lineage>
        <taxon>Bacteria</taxon>
        <taxon>Bacillati</taxon>
        <taxon>Actinomycetota</taxon>
        <taxon>Actinomycetes</taxon>
        <taxon>Micrococcales</taxon>
        <taxon>Dermabacteraceae</taxon>
        <taxon>Brachybacterium</taxon>
    </lineage>
</organism>
<gene>
    <name evidence="2" type="ORF">CFK39_04925</name>
</gene>
<dbReference type="Proteomes" id="UP000198398">
    <property type="component" value="Chromosome"/>
</dbReference>